<feature type="domain" description="RNA-binding S4" evidence="5">
    <location>
        <begin position="1"/>
        <end position="58"/>
    </location>
</feature>
<evidence type="ECO:0000313" key="7">
    <source>
        <dbReference type="Proteomes" id="UP000480151"/>
    </source>
</evidence>
<dbReference type="InterPro" id="IPR002942">
    <property type="entry name" value="S4_RNA-bd"/>
</dbReference>
<dbReference type="AlphaFoldDB" id="A0A6M1PT69"/>
<dbReference type="GO" id="GO:0120159">
    <property type="term" value="F:rRNA pseudouridine synthase activity"/>
    <property type="evidence" value="ECO:0007669"/>
    <property type="project" value="UniProtKB-ARBA"/>
</dbReference>
<sequence length="233" mass="26406">MRINKFISETGYCSRREADKLVENGRVTINGERAVLGSQAEAGDEVRIDGKRLESESQTVYIALNKPVGITSTTEGHIKGNIVDFVGHHERIFPIGRLDKDSEGLILLTNDGDIVNKILRAEGRHEKEYIVTVDRPITPSFITGMSSGVKILGEKTLPCQVTRMAERVFRIILTEGKNRQIRRMCSAFGYEVRRLQRIRIMNIRLGNLPAGKWRDLTPAEKKELGEMLRYKLQ</sequence>
<comment type="similarity">
    <text evidence="1 4">Belongs to the pseudouridine synthase RsuA family.</text>
</comment>
<dbReference type="InterPro" id="IPR042092">
    <property type="entry name" value="PsdUridine_s_RsuA/RluB/E/F_cat"/>
</dbReference>
<protein>
    <recommendedName>
        <fullName evidence="4">Pseudouridine synthase</fullName>
        <ecNumber evidence="4">5.4.99.-</ecNumber>
    </recommendedName>
</protein>
<reference evidence="6 7" key="1">
    <citation type="submission" date="2020-02" db="EMBL/GenBank/DDBJ databases">
        <authorList>
            <person name="Gao J."/>
            <person name="Sun J."/>
        </authorList>
    </citation>
    <scope>NUCLEOTIDE SEQUENCE [LARGE SCALE GENOMIC DNA]</scope>
    <source>
        <strain evidence="6 7">7124</strain>
    </source>
</reference>
<dbReference type="InterPro" id="IPR018496">
    <property type="entry name" value="PsdUridine_synth_RsuA/RluB_CS"/>
</dbReference>
<dbReference type="InterPro" id="IPR000748">
    <property type="entry name" value="PsdUridine_synth_RsuA/RluB/E/F"/>
</dbReference>
<dbReference type="FunFam" id="3.30.70.1560:FF:000002">
    <property type="entry name" value="Pseudouridine synthase"/>
    <property type="match status" value="1"/>
</dbReference>
<dbReference type="Pfam" id="PF01479">
    <property type="entry name" value="S4"/>
    <property type="match status" value="1"/>
</dbReference>
<dbReference type="GO" id="GO:0000455">
    <property type="term" value="P:enzyme-directed rRNA pseudouridine synthesis"/>
    <property type="evidence" value="ECO:0007669"/>
    <property type="project" value="UniProtKB-ARBA"/>
</dbReference>
<dbReference type="Proteomes" id="UP000480151">
    <property type="component" value="Unassembled WGS sequence"/>
</dbReference>
<keyword evidence="7" id="KW-1185">Reference proteome</keyword>
<dbReference type="InterPro" id="IPR036986">
    <property type="entry name" value="S4_RNA-bd_sf"/>
</dbReference>
<accession>A0A6M1PT69</accession>
<dbReference type="InterPro" id="IPR020094">
    <property type="entry name" value="TruA/RsuA/RluB/E/F_N"/>
</dbReference>
<dbReference type="Gene3D" id="3.30.70.1560">
    <property type="entry name" value="Alpha-L RNA-binding motif"/>
    <property type="match status" value="1"/>
</dbReference>
<evidence type="ECO:0000259" key="5">
    <source>
        <dbReference type="SMART" id="SM00363"/>
    </source>
</evidence>
<dbReference type="RefSeq" id="WP_165104009.1">
    <property type="nucleotide sequence ID" value="NZ_JAAKGU010000019.1"/>
</dbReference>
<dbReference type="InterPro" id="IPR006145">
    <property type="entry name" value="PsdUridine_synth_RsuA/RluA"/>
</dbReference>
<evidence type="ECO:0000256" key="4">
    <source>
        <dbReference type="RuleBase" id="RU003887"/>
    </source>
</evidence>
<dbReference type="EC" id="5.4.99.-" evidence="4"/>
<dbReference type="NCBIfam" id="TIGR00093">
    <property type="entry name" value="pseudouridine synthase"/>
    <property type="match status" value="1"/>
</dbReference>
<dbReference type="SMART" id="SM00363">
    <property type="entry name" value="S4"/>
    <property type="match status" value="1"/>
</dbReference>
<evidence type="ECO:0000256" key="3">
    <source>
        <dbReference type="PROSITE-ProRule" id="PRU00182"/>
    </source>
</evidence>
<comment type="caution">
    <text evidence="6">The sequence shown here is derived from an EMBL/GenBank/DDBJ whole genome shotgun (WGS) entry which is preliminary data.</text>
</comment>
<dbReference type="Pfam" id="PF00849">
    <property type="entry name" value="PseudoU_synth_2"/>
    <property type="match status" value="1"/>
</dbReference>
<dbReference type="PROSITE" id="PS50889">
    <property type="entry name" value="S4"/>
    <property type="match status" value="1"/>
</dbReference>
<dbReference type="Gene3D" id="3.30.70.580">
    <property type="entry name" value="Pseudouridine synthase I, catalytic domain, N-terminal subdomain"/>
    <property type="match status" value="1"/>
</dbReference>
<evidence type="ECO:0000256" key="1">
    <source>
        <dbReference type="ARBA" id="ARBA00008348"/>
    </source>
</evidence>
<dbReference type="GO" id="GO:0003723">
    <property type="term" value="F:RNA binding"/>
    <property type="evidence" value="ECO:0007669"/>
    <property type="project" value="UniProtKB-KW"/>
</dbReference>
<dbReference type="InterPro" id="IPR050343">
    <property type="entry name" value="RsuA_PseudoU_synthase"/>
</dbReference>
<dbReference type="PROSITE" id="PS01149">
    <property type="entry name" value="PSI_RSU"/>
    <property type="match status" value="1"/>
</dbReference>
<dbReference type="InterPro" id="IPR020103">
    <property type="entry name" value="PsdUridine_synth_cat_dom_sf"/>
</dbReference>
<proteinExistence type="inferred from homology"/>
<dbReference type="FunFam" id="3.10.290.10:FF:000003">
    <property type="entry name" value="Pseudouridine synthase"/>
    <property type="match status" value="1"/>
</dbReference>
<dbReference type="PANTHER" id="PTHR47683">
    <property type="entry name" value="PSEUDOURIDINE SYNTHASE FAMILY PROTEIN-RELATED"/>
    <property type="match status" value="1"/>
</dbReference>
<organism evidence="6 7">
    <name type="scientific">Paenibacillus apii</name>
    <dbReference type="NCBI Taxonomy" id="1850370"/>
    <lineage>
        <taxon>Bacteria</taxon>
        <taxon>Bacillati</taxon>
        <taxon>Bacillota</taxon>
        <taxon>Bacilli</taxon>
        <taxon>Bacillales</taxon>
        <taxon>Paenibacillaceae</taxon>
        <taxon>Paenibacillus</taxon>
    </lineage>
</organism>
<keyword evidence="2 4" id="KW-0413">Isomerase</keyword>
<dbReference type="CDD" id="cd02554">
    <property type="entry name" value="PseudoU_synth_RluF"/>
    <property type="match status" value="1"/>
</dbReference>
<name>A0A6M1PT69_9BACL</name>
<gene>
    <name evidence="6" type="primary">rluF</name>
    <name evidence="6" type="ORF">G5B47_24450</name>
</gene>
<dbReference type="NCBIfam" id="NF007784">
    <property type="entry name" value="PRK10475.1"/>
    <property type="match status" value="1"/>
</dbReference>
<keyword evidence="3" id="KW-0694">RNA-binding</keyword>
<evidence type="ECO:0000313" key="6">
    <source>
        <dbReference type="EMBL" id="NGM85554.1"/>
    </source>
</evidence>
<dbReference type="EMBL" id="JAAKGU010000019">
    <property type="protein sequence ID" value="NGM85554.1"/>
    <property type="molecule type" value="Genomic_DNA"/>
</dbReference>
<dbReference type="CDD" id="cd00165">
    <property type="entry name" value="S4"/>
    <property type="match status" value="1"/>
</dbReference>
<dbReference type="SUPFAM" id="SSF55120">
    <property type="entry name" value="Pseudouridine synthase"/>
    <property type="match status" value="1"/>
</dbReference>
<dbReference type="PANTHER" id="PTHR47683:SF2">
    <property type="entry name" value="RNA-BINDING S4 DOMAIN-CONTAINING PROTEIN"/>
    <property type="match status" value="1"/>
</dbReference>
<evidence type="ECO:0000256" key="2">
    <source>
        <dbReference type="ARBA" id="ARBA00023235"/>
    </source>
</evidence>
<dbReference type="SUPFAM" id="SSF55174">
    <property type="entry name" value="Alpha-L RNA-binding motif"/>
    <property type="match status" value="1"/>
</dbReference>
<dbReference type="Gene3D" id="3.10.290.10">
    <property type="entry name" value="RNA-binding S4 domain"/>
    <property type="match status" value="1"/>
</dbReference>